<evidence type="ECO:0000256" key="5">
    <source>
        <dbReference type="ARBA" id="ARBA00022946"/>
    </source>
</evidence>
<dbReference type="GO" id="GO:0005739">
    <property type="term" value="C:mitochondrion"/>
    <property type="evidence" value="ECO:0007669"/>
    <property type="project" value="UniProtKB-ARBA"/>
</dbReference>
<dbReference type="Proteomes" id="UP000041254">
    <property type="component" value="Unassembled WGS sequence"/>
</dbReference>
<protein>
    <recommendedName>
        <fullName evidence="2">NADH:ubiquinone reductase (non-electrogenic)</fullName>
        <ecNumber evidence="2">1.6.5.9</ecNumber>
    </recommendedName>
</protein>
<dbReference type="OrthoDB" id="3244603at2759"/>
<gene>
    <name evidence="13" type="ORF">Vbra_13793</name>
</gene>
<dbReference type="InterPro" id="IPR054585">
    <property type="entry name" value="NDH2-like_C"/>
</dbReference>
<feature type="chain" id="PRO_5005188247" description="NADH:ubiquinone reductase (non-electrogenic)" evidence="10">
    <location>
        <begin position="20"/>
        <end position="607"/>
    </location>
</feature>
<dbReference type="PRINTS" id="PR00368">
    <property type="entry name" value="FADPNR"/>
</dbReference>
<name>A0A0G4EWF7_VITBC</name>
<evidence type="ECO:0000313" key="13">
    <source>
        <dbReference type="EMBL" id="CEM03292.1"/>
    </source>
</evidence>
<dbReference type="PANTHER" id="PTHR43706">
    <property type="entry name" value="NADH DEHYDROGENASE"/>
    <property type="match status" value="1"/>
</dbReference>
<dbReference type="OMA" id="DHCIFLD"/>
<evidence type="ECO:0000256" key="6">
    <source>
        <dbReference type="ARBA" id="ARBA00023002"/>
    </source>
</evidence>
<evidence type="ECO:0000256" key="9">
    <source>
        <dbReference type="ARBA" id="ARBA00049010"/>
    </source>
</evidence>
<dbReference type="Pfam" id="PF07992">
    <property type="entry name" value="Pyr_redox_2"/>
    <property type="match status" value="1"/>
</dbReference>
<evidence type="ECO:0000256" key="8">
    <source>
        <dbReference type="ARBA" id="ARBA00047599"/>
    </source>
</evidence>
<dbReference type="PANTHER" id="PTHR43706:SF47">
    <property type="entry name" value="EXTERNAL NADH-UBIQUINONE OXIDOREDUCTASE 1, MITOCHONDRIAL-RELATED"/>
    <property type="match status" value="1"/>
</dbReference>
<comment type="catalytic activity">
    <reaction evidence="8">
        <text>a quinone + NADH + H(+) = a quinol + NAD(+)</text>
        <dbReference type="Rhea" id="RHEA:46160"/>
        <dbReference type="ChEBI" id="CHEBI:15378"/>
        <dbReference type="ChEBI" id="CHEBI:24646"/>
        <dbReference type="ChEBI" id="CHEBI:57540"/>
        <dbReference type="ChEBI" id="CHEBI:57945"/>
        <dbReference type="ChEBI" id="CHEBI:132124"/>
        <dbReference type="EC" id="1.6.5.9"/>
    </reaction>
</comment>
<keyword evidence="4" id="KW-0274">FAD</keyword>
<dbReference type="SUPFAM" id="SSF51905">
    <property type="entry name" value="FAD/NAD(P)-binding domain"/>
    <property type="match status" value="2"/>
</dbReference>
<proteinExistence type="inferred from homology"/>
<evidence type="ECO:0000259" key="12">
    <source>
        <dbReference type="Pfam" id="PF22366"/>
    </source>
</evidence>
<evidence type="ECO:0000256" key="7">
    <source>
        <dbReference type="ARBA" id="ARBA00023027"/>
    </source>
</evidence>
<evidence type="ECO:0000256" key="1">
    <source>
        <dbReference type="ARBA" id="ARBA00005272"/>
    </source>
</evidence>
<dbReference type="EMBL" id="CDMY01000337">
    <property type="protein sequence ID" value="CEM03292.1"/>
    <property type="molecule type" value="Genomic_DNA"/>
</dbReference>
<dbReference type="InterPro" id="IPR023753">
    <property type="entry name" value="FAD/NAD-binding_dom"/>
</dbReference>
<dbReference type="Gene3D" id="3.50.50.100">
    <property type="match status" value="1"/>
</dbReference>
<dbReference type="Pfam" id="PF22366">
    <property type="entry name" value="NDH2_C"/>
    <property type="match status" value="1"/>
</dbReference>
<keyword evidence="6" id="KW-0560">Oxidoreductase</keyword>
<dbReference type="GO" id="GO:0050136">
    <property type="term" value="F:NADH dehydrogenase (quinone) (non-electrogenic) activity"/>
    <property type="evidence" value="ECO:0007669"/>
    <property type="project" value="UniProtKB-EC"/>
</dbReference>
<feature type="domain" description="External alternative NADH-ubiquinone oxidoreductase-like C-terminal" evidence="12">
    <location>
        <begin position="539"/>
        <end position="602"/>
    </location>
</feature>
<keyword evidence="3" id="KW-0285">Flavoprotein</keyword>
<sequence>MASYAAAVLIFALQMGGFAAGVISAHQRCGVISSHQRSSPSFIPLLPALRQRPSDGRLHLARRSASTKLDEEKLRNELASRNVDAAESALGEVDVGGGLLKDLVKPRPYAAVVTQKFIENVDDFLVSLRQRPSARGAEKGKRERIVVLGTGWGSHAFLSTVDASKYEVIVISPRNFFLFTPMLAGAALGTVEYRSITDPIRNVNPLVDYYEATCTDIDPVKKTVACQSVVCEGTSCTIEQFEVPYDRLLIGVGAQTATYNIPGVKEHCQFLKQVGDAKKLRRAIGNVFERANIPGLSDAQRQAILTFVVVGAGPTGVELMSELLDFVEQDVPRYYPHLLQHVRVKLVEATDTVLMAFDESLRQKAAERLLSRPDRLVARGLLDASADPLTEIKLQAGVKEITDTEVVLTNGDRVAYGLVVWAAGNGPLPLVLSAIDKFSEQKAAQSKARGRLVVDPWLRVKGADDIFAIGDCTLMDETPLPATAQVASQQGAFLGRLLNHDVDLRAHPIPKRLGRRGSLSEVLIDGSNDYPKAFQFLNLGILAYTGDNSALAQVQFDQNVIKQAGTVGWLLWRGVYLSKQVSWRNRFLVGVDWLKTRMFGRDICRDY</sequence>
<dbReference type="PhylomeDB" id="A0A0G4EWF7"/>
<reference evidence="13 14" key="1">
    <citation type="submission" date="2014-11" db="EMBL/GenBank/DDBJ databases">
        <authorList>
            <person name="Zhu J."/>
            <person name="Qi W."/>
            <person name="Song R."/>
        </authorList>
    </citation>
    <scope>NUCLEOTIDE SEQUENCE [LARGE SCALE GENOMIC DNA]</scope>
</reference>
<evidence type="ECO:0000313" key="14">
    <source>
        <dbReference type="Proteomes" id="UP000041254"/>
    </source>
</evidence>
<dbReference type="EC" id="1.6.5.9" evidence="2"/>
<comment type="similarity">
    <text evidence="1">Belongs to the NADH dehydrogenase family.</text>
</comment>
<keyword evidence="7" id="KW-0520">NAD</keyword>
<dbReference type="InterPro" id="IPR036188">
    <property type="entry name" value="FAD/NAD-bd_sf"/>
</dbReference>
<keyword evidence="14" id="KW-1185">Reference proteome</keyword>
<accession>A0A0G4EWF7</accession>
<keyword evidence="10" id="KW-0732">Signal</keyword>
<dbReference type="AlphaFoldDB" id="A0A0G4EWF7"/>
<evidence type="ECO:0000259" key="11">
    <source>
        <dbReference type="Pfam" id="PF07992"/>
    </source>
</evidence>
<dbReference type="InterPro" id="IPR045024">
    <property type="entry name" value="NDH-2"/>
</dbReference>
<keyword evidence="5" id="KW-0809">Transit peptide</keyword>
<evidence type="ECO:0000256" key="3">
    <source>
        <dbReference type="ARBA" id="ARBA00022630"/>
    </source>
</evidence>
<evidence type="ECO:0000256" key="2">
    <source>
        <dbReference type="ARBA" id="ARBA00012637"/>
    </source>
</evidence>
<comment type="catalytic activity">
    <reaction evidence="9">
        <text>a ubiquinone + NADH + H(+) = a ubiquinol + NAD(+)</text>
        <dbReference type="Rhea" id="RHEA:23152"/>
        <dbReference type="Rhea" id="RHEA-COMP:9565"/>
        <dbReference type="Rhea" id="RHEA-COMP:9566"/>
        <dbReference type="ChEBI" id="CHEBI:15378"/>
        <dbReference type="ChEBI" id="CHEBI:16389"/>
        <dbReference type="ChEBI" id="CHEBI:17976"/>
        <dbReference type="ChEBI" id="CHEBI:57540"/>
        <dbReference type="ChEBI" id="CHEBI:57945"/>
    </reaction>
</comment>
<evidence type="ECO:0000256" key="4">
    <source>
        <dbReference type="ARBA" id="ARBA00022827"/>
    </source>
</evidence>
<feature type="domain" description="FAD/NAD(P)-binding" evidence="11">
    <location>
        <begin position="144"/>
        <end position="491"/>
    </location>
</feature>
<evidence type="ECO:0000256" key="10">
    <source>
        <dbReference type="SAM" id="SignalP"/>
    </source>
</evidence>
<dbReference type="VEuPathDB" id="CryptoDB:Vbra_13793"/>
<dbReference type="STRING" id="1169540.A0A0G4EWF7"/>
<organism evidence="13 14">
    <name type="scientific">Vitrella brassicaformis (strain CCMP3155)</name>
    <dbReference type="NCBI Taxonomy" id="1169540"/>
    <lineage>
        <taxon>Eukaryota</taxon>
        <taxon>Sar</taxon>
        <taxon>Alveolata</taxon>
        <taxon>Colpodellida</taxon>
        <taxon>Vitrellaceae</taxon>
        <taxon>Vitrella</taxon>
    </lineage>
</organism>
<feature type="signal peptide" evidence="10">
    <location>
        <begin position="1"/>
        <end position="19"/>
    </location>
</feature>
<dbReference type="InParanoid" id="A0A0G4EWF7"/>